<accession>A0ABY6Y1D0</accession>
<protein>
    <submittedName>
        <fullName evidence="2">Uncharacterized protein</fullName>
    </submittedName>
</protein>
<evidence type="ECO:0000313" key="3">
    <source>
        <dbReference type="Proteomes" id="UP000494120"/>
    </source>
</evidence>
<evidence type="ECO:0000256" key="1">
    <source>
        <dbReference type="SAM" id="MobiDB-lite"/>
    </source>
</evidence>
<dbReference type="EMBL" id="CABVQG010000016">
    <property type="protein sequence ID" value="VWC89966.1"/>
    <property type="molecule type" value="Genomic_DNA"/>
</dbReference>
<comment type="caution">
    <text evidence="2">The sequence shown here is derived from an EMBL/GenBank/DDBJ whole genome shotgun (WGS) entry which is preliminary data.</text>
</comment>
<evidence type="ECO:0000313" key="2">
    <source>
        <dbReference type="EMBL" id="VWC89966.1"/>
    </source>
</evidence>
<reference evidence="2 3" key="1">
    <citation type="submission" date="2019-09" db="EMBL/GenBank/DDBJ databases">
        <authorList>
            <person name="Depoorter E."/>
        </authorList>
    </citation>
    <scope>NUCLEOTIDE SEQUENCE [LARGE SCALE GENOMIC DNA]</scope>
    <source>
        <strain evidence="2 3">R-17378</strain>
    </source>
</reference>
<feature type="region of interest" description="Disordered" evidence="1">
    <location>
        <begin position="139"/>
        <end position="162"/>
    </location>
</feature>
<gene>
    <name evidence="2" type="ORF">BLA17378_04502</name>
</gene>
<keyword evidence="3" id="KW-1185">Reference proteome</keyword>
<dbReference type="RefSeq" id="WP_174958554.1">
    <property type="nucleotide sequence ID" value="NZ_CABVQG010000016.1"/>
</dbReference>
<sequence length="162" mass="18419">MATQESTLHLKKNNEASTSNATVTVASKAPFDIILKLYDLNEMSEPVMGGGYRTFKQYQERLTAKPIVIQGNSWAQNQGPHQQIVGGFAITHDVPKAFWDEWYEQNKNSDYIKNEMIFAHTEARSVTSKATDMAEVKSNIERLDPKNLPRDVQESERMNRPS</sequence>
<dbReference type="Proteomes" id="UP000494120">
    <property type="component" value="Unassembled WGS sequence"/>
</dbReference>
<organism evidence="2 3">
    <name type="scientific">Burkholderia aenigmatica</name>
    <dbReference type="NCBI Taxonomy" id="2015348"/>
    <lineage>
        <taxon>Bacteria</taxon>
        <taxon>Pseudomonadati</taxon>
        <taxon>Pseudomonadota</taxon>
        <taxon>Betaproteobacteria</taxon>
        <taxon>Burkholderiales</taxon>
        <taxon>Burkholderiaceae</taxon>
        <taxon>Burkholderia</taxon>
        <taxon>Burkholderia cepacia complex</taxon>
    </lineage>
</organism>
<name>A0ABY6Y1D0_9BURK</name>
<proteinExistence type="predicted"/>